<evidence type="ECO:0000256" key="6">
    <source>
        <dbReference type="ARBA" id="ARBA00048679"/>
    </source>
</evidence>
<comment type="catalytic activity">
    <reaction evidence="6">
        <text>L-seryl-[protein] + ATP = O-phospho-L-seryl-[protein] + ADP + H(+)</text>
        <dbReference type="Rhea" id="RHEA:17989"/>
        <dbReference type="Rhea" id="RHEA-COMP:9863"/>
        <dbReference type="Rhea" id="RHEA-COMP:11604"/>
        <dbReference type="ChEBI" id="CHEBI:15378"/>
        <dbReference type="ChEBI" id="CHEBI:29999"/>
        <dbReference type="ChEBI" id="CHEBI:30616"/>
        <dbReference type="ChEBI" id="CHEBI:83421"/>
        <dbReference type="ChEBI" id="CHEBI:456216"/>
        <dbReference type="EC" id="2.7.11.1"/>
    </reaction>
</comment>
<dbReference type="GO" id="GO:0016020">
    <property type="term" value="C:membrane"/>
    <property type="evidence" value="ECO:0007669"/>
    <property type="project" value="UniProtKB-SubCell"/>
</dbReference>
<dbReference type="InterPro" id="IPR036426">
    <property type="entry name" value="Bulb-type_lectin_dom_sf"/>
</dbReference>
<accession>A0A8R7QR52</accession>
<dbReference type="SMART" id="SM00108">
    <property type="entry name" value="B_lectin"/>
    <property type="match status" value="1"/>
</dbReference>
<keyword evidence="10" id="KW-1185">Reference proteome</keyword>
<organism evidence="9 10">
    <name type="scientific">Triticum urartu</name>
    <name type="common">Red wild einkorn</name>
    <name type="synonym">Crithodium urartu</name>
    <dbReference type="NCBI Taxonomy" id="4572"/>
    <lineage>
        <taxon>Eukaryota</taxon>
        <taxon>Viridiplantae</taxon>
        <taxon>Streptophyta</taxon>
        <taxon>Embryophyta</taxon>
        <taxon>Tracheophyta</taxon>
        <taxon>Spermatophyta</taxon>
        <taxon>Magnoliopsida</taxon>
        <taxon>Liliopsida</taxon>
        <taxon>Poales</taxon>
        <taxon>Poaceae</taxon>
        <taxon>BOP clade</taxon>
        <taxon>Pooideae</taxon>
        <taxon>Triticodae</taxon>
        <taxon>Triticeae</taxon>
        <taxon>Triticinae</taxon>
        <taxon>Triticum</taxon>
    </lineage>
</organism>
<dbReference type="AlphaFoldDB" id="A0A8R7QR52"/>
<feature type="domain" description="Bulb-type lectin" evidence="8">
    <location>
        <begin position="26"/>
        <end position="143"/>
    </location>
</feature>
<dbReference type="GO" id="GO:0004674">
    <property type="term" value="F:protein serine/threonine kinase activity"/>
    <property type="evidence" value="ECO:0007669"/>
    <property type="project" value="UniProtKB-EC"/>
</dbReference>
<evidence type="ECO:0000256" key="3">
    <source>
        <dbReference type="ARBA" id="ARBA00022729"/>
    </source>
</evidence>
<keyword evidence="3 7" id="KW-0732">Signal</keyword>
<evidence type="ECO:0000313" key="9">
    <source>
        <dbReference type="EnsemblPlants" id="TuG1812G0600001264.01.T01"/>
    </source>
</evidence>
<dbReference type="InterPro" id="IPR001480">
    <property type="entry name" value="Bulb-type_lectin_dom"/>
</dbReference>
<evidence type="ECO:0000256" key="1">
    <source>
        <dbReference type="ARBA" id="ARBA00004479"/>
    </source>
</evidence>
<comment type="subcellular location">
    <subcellularLocation>
        <location evidence="1">Membrane</location>
        <topology evidence="1">Single-pass type I membrane protein</topology>
    </subcellularLocation>
</comment>
<feature type="signal peptide" evidence="7">
    <location>
        <begin position="1"/>
        <end position="25"/>
    </location>
</feature>
<reference evidence="9" key="3">
    <citation type="submission" date="2022-06" db="UniProtKB">
        <authorList>
            <consortium name="EnsemblPlants"/>
        </authorList>
    </citation>
    <scope>IDENTIFICATION</scope>
</reference>
<evidence type="ECO:0000259" key="8">
    <source>
        <dbReference type="PROSITE" id="PS50927"/>
    </source>
</evidence>
<dbReference type="SUPFAM" id="SSF51110">
    <property type="entry name" value="alpha-D-mannose-specific plant lectins"/>
    <property type="match status" value="1"/>
</dbReference>
<protein>
    <recommendedName>
        <fullName evidence="2">non-specific serine/threonine protein kinase</fullName>
        <ecNumber evidence="2">2.7.11.1</ecNumber>
    </recommendedName>
</protein>
<evidence type="ECO:0000313" key="10">
    <source>
        <dbReference type="Proteomes" id="UP000015106"/>
    </source>
</evidence>
<keyword evidence="4" id="KW-0675">Receptor</keyword>
<dbReference type="Gramene" id="TuG1812G0600001264.01.T01">
    <property type="protein sequence ID" value="TuG1812G0600001264.01.T01"/>
    <property type="gene ID" value="TuG1812G0600001264.01"/>
</dbReference>
<reference evidence="9" key="2">
    <citation type="submission" date="2018-03" db="EMBL/GenBank/DDBJ databases">
        <title>The Triticum urartu genome reveals the dynamic nature of wheat genome evolution.</title>
        <authorList>
            <person name="Ling H."/>
            <person name="Ma B."/>
            <person name="Shi X."/>
            <person name="Liu H."/>
            <person name="Dong L."/>
            <person name="Sun H."/>
            <person name="Cao Y."/>
            <person name="Gao Q."/>
            <person name="Zheng S."/>
            <person name="Li Y."/>
            <person name="Yu Y."/>
            <person name="Du H."/>
            <person name="Qi M."/>
            <person name="Li Y."/>
            <person name="Yu H."/>
            <person name="Cui Y."/>
            <person name="Wang N."/>
            <person name="Chen C."/>
            <person name="Wu H."/>
            <person name="Zhao Y."/>
            <person name="Zhang J."/>
            <person name="Li Y."/>
            <person name="Zhou W."/>
            <person name="Zhang B."/>
            <person name="Hu W."/>
            <person name="Eijk M."/>
            <person name="Tang J."/>
            <person name="Witsenboer H."/>
            <person name="Zhao S."/>
            <person name="Li Z."/>
            <person name="Zhang A."/>
            <person name="Wang D."/>
            <person name="Liang C."/>
        </authorList>
    </citation>
    <scope>NUCLEOTIDE SEQUENCE [LARGE SCALE GENOMIC DNA]</scope>
    <source>
        <strain evidence="9">cv. G1812</strain>
    </source>
</reference>
<proteinExistence type="predicted"/>
<dbReference type="PANTHER" id="PTHR47976:SF27">
    <property type="entry name" value="RECEPTOR-LIKE SERINE_THREONINE-PROTEIN KINASE"/>
    <property type="match status" value="1"/>
</dbReference>
<comment type="catalytic activity">
    <reaction evidence="5">
        <text>L-threonyl-[protein] + ATP = O-phospho-L-threonyl-[protein] + ADP + H(+)</text>
        <dbReference type="Rhea" id="RHEA:46608"/>
        <dbReference type="Rhea" id="RHEA-COMP:11060"/>
        <dbReference type="Rhea" id="RHEA-COMP:11605"/>
        <dbReference type="ChEBI" id="CHEBI:15378"/>
        <dbReference type="ChEBI" id="CHEBI:30013"/>
        <dbReference type="ChEBI" id="CHEBI:30616"/>
        <dbReference type="ChEBI" id="CHEBI:61977"/>
        <dbReference type="ChEBI" id="CHEBI:456216"/>
        <dbReference type="EC" id="2.7.11.1"/>
    </reaction>
</comment>
<evidence type="ECO:0000256" key="7">
    <source>
        <dbReference type="SAM" id="SignalP"/>
    </source>
</evidence>
<dbReference type="EnsemblPlants" id="TuG1812G0600001264.01.T01">
    <property type="protein sequence ID" value="TuG1812G0600001264.01.T01"/>
    <property type="gene ID" value="TuG1812G0600001264.01"/>
</dbReference>
<reference evidence="10" key="1">
    <citation type="journal article" date="2013" name="Nature">
        <title>Draft genome of the wheat A-genome progenitor Triticum urartu.</title>
        <authorList>
            <person name="Ling H.Q."/>
            <person name="Zhao S."/>
            <person name="Liu D."/>
            <person name="Wang J."/>
            <person name="Sun H."/>
            <person name="Zhang C."/>
            <person name="Fan H."/>
            <person name="Li D."/>
            <person name="Dong L."/>
            <person name="Tao Y."/>
            <person name="Gao C."/>
            <person name="Wu H."/>
            <person name="Li Y."/>
            <person name="Cui Y."/>
            <person name="Guo X."/>
            <person name="Zheng S."/>
            <person name="Wang B."/>
            <person name="Yu K."/>
            <person name="Liang Q."/>
            <person name="Yang W."/>
            <person name="Lou X."/>
            <person name="Chen J."/>
            <person name="Feng M."/>
            <person name="Jian J."/>
            <person name="Zhang X."/>
            <person name="Luo G."/>
            <person name="Jiang Y."/>
            <person name="Liu J."/>
            <person name="Wang Z."/>
            <person name="Sha Y."/>
            <person name="Zhang B."/>
            <person name="Wu H."/>
            <person name="Tang D."/>
            <person name="Shen Q."/>
            <person name="Xue P."/>
            <person name="Zou S."/>
            <person name="Wang X."/>
            <person name="Liu X."/>
            <person name="Wang F."/>
            <person name="Yang Y."/>
            <person name="An X."/>
            <person name="Dong Z."/>
            <person name="Zhang K."/>
            <person name="Zhang X."/>
            <person name="Luo M.C."/>
            <person name="Dvorak J."/>
            <person name="Tong Y."/>
            <person name="Wang J."/>
            <person name="Yang H."/>
            <person name="Li Z."/>
            <person name="Wang D."/>
            <person name="Zhang A."/>
            <person name="Wang J."/>
        </authorList>
    </citation>
    <scope>NUCLEOTIDE SEQUENCE</scope>
    <source>
        <strain evidence="10">cv. G1812</strain>
    </source>
</reference>
<feature type="chain" id="PRO_5035909304" description="non-specific serine/threonine protein kinase" evidence="7">
    <location>
        <begin position="26"/>
        <end position="212"/>
    </location>
</feature>
<name>A0A8R7QR52_TRIUA</name>
<dbReference type="GO" id="GO:0051707">
    <property type="term" value="P:response to other organism"/>
    <property type="evidence" value="ECO:0007669"/>
    <property type="project" value="UniProtKB-ARBA"/>
</dbReference>
<dbReference type="InterPro" id="IPR051343">
    <property type="entry name" value="G-type_lectin_kinases/EP1-like"/>
</dbReference>
<dbReference type="PROSITE" id="PS50927">
    <property type="entry name" value="BULB_LECTIN"/>
    <property type="match status" value="1"/>
</dbReference>
<dbReference type="EC" id="2.7.11.1" evidence="2"/>
<dbReference type="PANTHER" id="PTHR47976">
    <property type="entry name" value="G-TYPE LECTIN S-RECEPTOR-LIKE SERINE/THREONINE-PROTEIN KINASE SD2-5"/>
    <property type="match status" value="1"/>
</dbReference>
<evidence type="ECO:0000256" key="2">
    <source>
        <dbReference type="ARBA" id="ARBA00012513"/>
    </source>
</evidence>
<dbReference type="Proteomes" id="UP000015106">
    <property type="component" value="Chromosome 6"/>
</dbReference>
<evidence type="ECO:0000256" key="5">
    <source>
        <dbReference type="ARBA" id="ARBA00047899"/>
    </source>
</evidence>
<dbReference type="Gene3D" id="2.90.10.10">
    <property type="entry name" value="Bulb-type lectin domain"/>
    <property type="match status" value="2"/>
</dbReference>
<evidence type="ECO:0000256" key="4">
    <source>
        <dbReference type="ARBA" id="ARBA00023170"/>
    </source>
</evidence>
<sequence>MAANHLHPLLCLALAMLVSLDFSCTQTGITSRSSLEAATGASWSSLSGRFSFGFYATEGGLAVGVWLATVPNVTITWTANRNDTGTGSTLRLADDGRLLWTGVGDHDRTIARPSRLAVTGAVRDNGNFVMFVTDDAVVWQTFESDDTLVAGQELVPAAQLFSSVSDTNKAVGKYRLANQQLDDNLVLYPVGMPNDAASSYWNTGTFDLGFTL</sequence>